<dbReference type="AlphaFoldDB" id="A0AA35YT76"/>
<evidence type="ECO:0000256" key="1">
    <source>
        <dbReference type="SAM" id="MobiDB-lite"/>
    </source>
</evidence>
<reference evidence="2" key="1">
    <citation type="submission" date="2023-04" db="EMBL/GenBank/DDBJ databases">
        <authorList>
            <person name="Vijverberg K."/>
            <person name="Xiong W."/>
            <person name="Schranz E."/>
        </authorList>
    </citation>
    <scope>NUCLEOTIDE SEQUENCE</scope>
</reference>
<evidence type="ECO:0000313" key="3">
    <source>
        <dbReference type="Proteomes" id="UP001177003"/>
    </source>
</evidence>
<feature type="region of interest" description="Disordered" evidence="1">
    <location>
        <begin position="91"/>
        <end position="156"/>
    </location>
</feature>
<feature type="region of interest" description="Disordered" evidence="1">
    <location>
        <begin position="1"/>
        <end position="21"/>
    </location>
</feature>
<feature type="compositionally biased region" description="Basic and acidic residues" evidence="1">
    <location>
        <begin position="122"/>
        <end position="132"/>
    </location>
</feature>
<organism evidence="2 3">
    <name type="scientific">Lactuca saligna</name>
    <name type="common">Willowleaf lettuce</name>
    <dbReference type="NCBI Taxonomy" id="75948"/>
    <lineage>
        <taxon>Eukaryota</taxon>
        <taxon>Viridiplantae</taxon>
        <taxon>Streptophyta</taxon>
        <taxon>Embryophyta</taxon>
        <taxon>Tracheophyta</taxon>
        <taxon>Spermatophyta</taxon>
        <taxon>Magnoliopsida</taxon>
        <taxon>eudicotyledons</taxon>
        <taxon>Gunneridae</taxon>
        <taxon>Pentapetalae</taxon>
        <taxon>asterids</taxon>
        <taxon>campanulids</taxon>
        <taxon>Asterales</taxon>
        <taxon>Asteraceae</taxon>
        <taxon>Cichorioideae</taxon>
        <taxon>Cichorieae</taxon>
        <taxon>Lactucinae</taxon>
        <taxon>Lactuca</taxon>
    </lineage>
</organism>
<name>A0AA35YT76_LACSI</name>
<feature type="compositionally biased region" description="Basic and acidic residues" evidence="1">
    <location>
        <begin position="97"/>
        <end position="114"/>
    </location>
</feature>
<protein>
    <submittedName>
        <fullName evidence="2">Uncharacterized protein</fullName>
    </submittedName>
</protein>
<dbReference type="Proteomes" id="UP001177003">
    <property type="component" value="Chromosome 4"/>
</dbReference>
<sequence>MHDEMEAELEELEGAEQEEQVLQPTSIAPAAPLHNYLPLLEDSMSPSLKILHGGKLLMLINQESQMIDDANINNVPVVSVLVSPARVIPELKGGIGKGRDSKRERKRDDREKVKDRSHRSKDRGGKDSGHGEKPKHHSSRDRDYHGLTYSSREKDRHRHHSYEFYHEIYYAVIDEITSLNNKEVVEGIIIPETC</sequence>
<feature type="compositionally biased region" description="Acidic residues" evidence="1">
    <location>
        <begin position="1"/>
        <end position="19"/>
    </location>
</feature>
<evidence type="ECO:0000313" key="2">
    <source>
        <dbReference type="EMBL" id="CAI9279604.1"/>
    </source>
</evidence>
<proteinExistence type="predicted"/>
<gene>
    <name evidence="2" type="ORF">LSALG_LOCUS19396</name>
</gene>
<accession>A0AA35YT76</accession>
<dbReference type="EMBL" id="OX465080">
    <property type="protein sequence ID" value="CAI9279604.1"/>
    <property type="molecule type" value="Genomic_DNA"/>
</dbReference>
<keyword evidence="3" id="KW-1185">Reference proteome</keyword>